<proteinExistence type="predicted"/>
<feature type="domain" description="DJ-1/PfpI" evidence="5">
    <location>
        <begin position="4"/>
        <end position="171"/>
    </location>
</feature>
<dbReference type="GO" id="GO:1903189">
    <property type="term" value="P:glyoxal metabolic process"/>
    <property type="evidence" value="ECO:0007669"/>
    <property type="project" value="TreeGrafter"/>
</dbReference>
<comment type="subcellular location">
    <subcellularLocation>
        <location evidence="1">Cytoplasm</location>
    </subcellularLocation>
</comment>
<dbReference type="EC" id="4.2.1.130" evidence="2"/>
<dbReference type="GO" id="GO:0010646">
    <property type="term" value="P:regulation of cell communication"/>
    <property type="evidence" value="ECO:0007669"/>
    <property type="project" value="UniProtKB-ARBA"/>
</dbReference>
<dbReference type="GO" id="GO:0023051">
    <property type="term" value="P:regulation of signaling"/>
    <property type="evidence" value="ECO:0007669"/>
    <property type="project" value="UniProtKB-ARBA"/>
</dbReference>
<evidence type="ECO:0000256" key="1">
    <source>
        <dbReference type="ARBA" id="ARBA00004496"/>
    </source>
</evidence>
<evidence type="ECO:0000256" key="2">
    <source>
        <dbReference type="ARBA" id="ARBA00013134"/>
    </source>
</evidence>
<comment type="caution">
    <text evidence="6">The sequence shown here is derived from an EMBL/GenBank/DDBJ whole genome shotgun (WGS) entry which is preliminary data.</text>
</comment>
<gene>
    <name evidence="6" type="ORF">INT45_009261</name>
</gene>
<dbReference type="SUPFAM" id="SSF52317">
    <property type="entry name" value="Class I glutamine amidotransferase-like"/>
    <property type="match status" value="1"/>
</dbReference>
<accession>A0A8H7S183</accession>
<keyword evidence="7" id="KW-1185">Reference proteome</keyword>
<dbReference type="EMBL" id="JAEPRB010000121">
    <property type="protein sequence ID" value="KAG2221012.1"/>
    <property type="molecule type" value="Genomic_DNA"/>
</dbReference>
<sequence length="193" mass="20833">MAAKKAIVFLADGTEEMEFTITVDVLRRAKIDVTVVGVKLKNPPAATCSRGVKIVPDVELNQSLIADNYDAVIAPGGMGGALTLRDDKDVQQLVASFYEKKKIVAFICAAPIVAKSSGIPGSHKVTSYPSVKDQLKDYFQYTEDRVVVDKNVITSRGPGTAFLFALTLVEELLGKDVADNLNLRGEMLTADEL</sequence>
<dbReference type="InterPro" id="IPR002818">
    <property type="entry name" value="DJ-1/PfpI"/>
</dbReference>
<evidence type="ECO:0000256" key="3">
    <source>
        <dbReference type="ARBA" id="ARBA00022490"/>
    </source>
</evidence>
<dbReference type="InterPro" id="IPR029062">
    <property type="entry name" value="Class_I_gatase-like"/>
</dbReference>
<keyword evidence="3" id="KW-0963">Cytoplasm</keyword>
<comment type="catalytic activity">
    <reaction evidence="4">
        <text>methylglyoxal + H2O = (R)-lactate + H(+)</text>
        <dbReference type="Rhea" id="RHEA:27754"/>
        <dbReference type="ChEBI" id="CHEBI:15377"/>
        <dbReference type="ChEBI" id="CHEBI:15378"/>
        <dbReference type="ChEBI" id="CHEBI:16004"/>
        <dbReference type="ChEBI" id="CHEBI:17158"/>
        <dbReference type="EC" id="4.2.1.130"/>
    </reaction>
</comment>
<dbReference type="GO" id="GO:0019172">
    <property type="term" value="F:glyoxalase III activity"/>
    <property type="evidence" value="ECO:0007669"/>
    <property type="project" value="UniProtKB-EC"/>
</dbReference>
<dbReference type="Pfam" id="PF01965">
    <property type="entry name" value="DJ-1_PfpI"/>
    <property type="match status" value="1"/>
</dbReference>
<evidence type="ECO:0000313" key="6">
    <source>
        <dbReference type="EMBL" id="KAG2221012.1"/>
    </source>
</evidence>
<evidence type="ECO:0000259" key="5">
    <source>
        <dbReference type="Pfam" id="PF01965"/>
    </source>
</evidence>
<dbReference type="GO" id="GO:0005634">
    <property type="term" value="C:nucleus"/>
    <property type="evidence" value="ECO:0007669"/>
    <property type="project" value="TreeGrafter"/>
</dbReference>
<name>A0A8H7S183_9FUNG</name>
<dbReference type="GO" id="GO:0005739">
    <property type="term" value="C:mitochondrion"/>
    <property type="evidence" value="ECO:0007669"/>
    <property type="project" value="TreeGrafter"/>
</dbReference>
<protein>
    <recommendedName>
        <fullName evidence="2">D-lactate dehydratase</fullName>
        <ecNumber evidence="2">4.2.1.130</ecNumber>
    </recommendedName>
</protein>
<dbReference type="Gene3D" id="3.40.50.880">
    <property type="match status" value="1"/>
</dbReference>
<dbReference type="GO" id="GO:0006979">
    <property type="term" value="P:response to oxidative stress"/>
    <property type="evidence" value="ECO:0007669"/>
    <property type="project" value="TreeGrafter"/>
</dbReference>
<dbReference type="PANTHER" id="PTHR48094">
    <property type="entry name" value="PROTEIN/NUCLEIC ACID DEGLYCASE DJ-1-RELATED"/>
    <property type="match status" value="1"/>
</dbReference>
<reference evidence="6 7" key="1">
    <citation type="submission" date="2020-12" db="EMBL/GenBank/DDBJ databases">
        <title>Metabolic potential, ecology and presence of endohyphal bacteria is reflected in genomic diversity of Mucoromycotina.</title>
        <authorList>
            <person name="Muszewska A."/>
            <person name="Okrasinska A."/>
            <person name="Steczkiewicz K."/>
            <person name="Drgas O."/>
            <person name="Orlowska M."/>
            <person name="Perlinska-Lenart U."/>
            <person name="Aleksandrzak-Piekarczyk T."/>
            <person name="Szatraj K."/>
            <person name="Zielenkiewicz U."/>
            <person name="Pilsyk S."/>
            <person name="Malc E."/>
            <person name="Mieczkowski P."/>
            <person name="Kruszewska J.S."/>
            <person name="Biernat P."/>
            <person name="Pawlowska J."/>
        </authorList>
    </citation>
    <scope>NUCLEOTIDE SEQUENCE [LARGE SCALE GENOMIC DNA]</scope>
    <source>
        <strain evidence="6 7">CBS 142.35</strain>
    </source>
</reference>
<dbReference type="OrthoDB" id="543156at2759"/>
<evidence type="ECO:0000256" key="4">
    <source>
        <dbReference type="ARBA" id="ARBA00048082"/>
    </source>
</evidence>
<dbReference type="AlphaFoldDB" id="A0A8H7S183"/>
<dbReference type="InterPro" id="IPR050325">
    <property type="entry name" value="Prot/Nucl_acid_deglycase"/>
</dbReference>
<evidence type="ECO:0000313" key="7">
    <source>
        <dbReference type="Proteomes" id="UP000646827"/>
    </source>
</evidence>
<dbReference type="NCBIfam" id="TIGR01383">
    <property type="entry name" value="not_thiJ"/>
    <property type="match status" value="1"/>
</dbReference>
<dbReference type="InterPro" id="IPR006287">
    <property type="entry name" value="DJ-1"/>
</dbReference>
<dbReference type="CDD" id="cd03135">
    <property type="entry name" value="GATase1_DJ-1"/>
    <property type="match status" value="1"/>
</dbReference>
<dbReference type="PANTHER" id="PTHR48094:SF12">
    <property type="entry name" value="PARKINSON DISEASE PROTEIN 7 HOMOLOG"/>
    <property type="match status" value="1"/>
</dbReference>
<dbReference type="Proteomes" id="UP000646827">
    <property type="component" value="Unassembled WGS sequence"/>
</dbReference>
<organism evidence="6 7">
    <name type="scientific">Circinella minor</name>
    <dbReference type="NCBI Taxonomy" id="1195481"/>
    <lineage>
        <taxon>Eukaryota</taxon>
        <taxon>Fungi</taxon>
        <taxon>Fungi incertae sedis</taxon>
        <taxon>Mucoromycota</taxon>
        <taxon>Mucoromycotina</taxon>
        <taxon>Mucoromycetes</taxon>
        <taxon>Mucorales</taxon>
        <taxon>Lichtheimiaceae</taxon>
        <taxon>Circinella</taxon>
    </lineage>
</organism>
<dbReference type="FunFam" id="3.40.50.880:FF:000022">
    <property type="entry name" value="protein deglycase DJ-1"/>
    <property type="match status" value="1"/>
</dbReference>